<evidence type="ECO:0000256" key="5">
    <source>
        <dbReference type="ARBA" id="ARBA00022741"/>
    </source>
</evidence>
<dbReference type="Pfam" id="PF02669">
    <property type="entry name" value="KdpC"/>
    <property type="match status" value="1"/>
</dbReference>
<sequence length="202" mass="22295">MLKEAMNQMKTALILLILISVLTGFIYPLTVTGLAQIFFPWKANGSLIKQNNQWIGSQLIGQPFSDAAYFWGRPSATTSYPYNGAASSGSNLAASNPDFLSIVKERMTHLRQADPQNEQAVPIDLVTASGSGLDPEISPLAAKYQVPRIAKIRQLPEADIYQLVEQYSKPRTWRILGEPRVNVLELNLALDNLRSINAPKSP</sequence>
<keyword evidence="1 11" id="KW-0813">Transport</keyword>
<comment type="subunit">
    <text evidence="11">The system is composed of three essential subunits: KdpA, KdpB and KdpC.</text>
</comment>
<comment type="function">
    <text evidence="11">Part of the high-affinity ATP-driven potassium transport (or Kdp) system, which catalyzes the hydrolysis of ATP coupled with the electrogenic transport of potassium into the cytoplasm. This subunit acts as a catalytic chaperone that increases the ATP-binding affinity of the ATP-hydrolyzing subunit KdpB by the formation of a transient KdpB/KdpC/ATP ternary complex.</text>
</comment>
<keyword evidence="10 11" id="KW-0472">Membrane</keyword>
<evidence type="ECO:0000256" key="11">
    <source>
        <dbReference type="HAMAP-Rule" id="MF_00276"/>
    </source>
</evidence>
<keyword evidence="13" id="KW-1185">Reference proteome</keyword>
<evidence type="ECO:0000256" key="7">
    <source>
        <dbReference type="ARBA" id="ARBA00022958"/>
    </source>
</evidence>
<evidence type="ECO:0000313" key="13">
    <source>
        <dbReference type="Proteomes" id="UP001615550"/>
    </source>
</evidence>
<dbReference type="InterPro" id="IPR003820">
    <property type="entry name" value="KdpC"/>
</dbReference>
<keyword evidence="6 11" id="KW-0067">ATP-binding</keyword>
<name>A0ABW8DBK4_9GAMM</name>
<dbReference type="NCBIfam" id="NF001454">
    <property type="entry name" value="PRK00315.1"/>
    <property type="match status" value="1"/>
</dbReference>
<evidence type="ECO:0000256" key="1">
    <source>
        <dbReference type="ARBA" id="ARBA00022448"/>
    </source>
</evidence>
<keyword evidence="7 11" id="KW-0630">Potassium</keyword>
<keyword evidence="2 11" id="KW-1003">Cell membrane</keyword>
<dbReference type="PANTHER" id="PTHR30042:SF2">
    <property type="entry name" value="POTASSIUM-TRANSPORTING ATPASE KDPC SUBUNIT"/>
    <property type="match status" value="1"/>
</dbReference>
<evidence type="ECO:0000256" key="9">
    <source>
        <dbReference type="ARBA" id="ARBA00023065"/>
    </source>
</evidence>
<keyword evidence="4 11" id="KW-0812">Transmembrane</keyword>
<keyword evidence="8 11" id="KW-1133">Transmembrane helix</keyword>
<evidence type="ECO:0000256" key="8">
    <source>
        <dbReference type="ARBA" id="ARBA00022989"/>
    </source>
</evidence>
<keyword evidence="5 11" id="KW-0547">Nucleotide-binding</keyword>
<dbReference type="RefSeq" id="WP_400188370.1">
    <property type="nucleotide sequence ID" value="NZ_JBGORX010000007.1"/>
</dbReference>
<dbReference type="Proteomes" id="UP001615550">
    <property type="component" value="Unassembled WGS sequence"/>
</dbReference>
<comment type="caution">
    <text evidence="12">The sequence shown here is derived from an EMBL/GenBank/DDBJ whole genome shotgun (WGS) entry which is preliminary data.</text>
</comment>
<dbReference type="PANTHER" id="PTHR30042">
    <property type="entry name" value="POTASSIUM-TRANSPORTING ATPASE C CHAIN"/>
    <property type="match status" value="1"/>
</dbReference>
<evidence type="ECO:0000313" key="12">
    <source>
        <dbReference type="EMBL" id="MFJ1269552.1"/>
    </source>
</evidence>
<keyword evidence="9 11" id="KW-0406">Ion transport</keyword>
<keyword evidence="3 11" id="KW-0633">Potassium transport</keyword>
<evidence type="ECO:0000256" key="6">
    <source>
        <dbReference type="ARBA" id="ARBA00022840"/>
    </source>
</evidence>
<evidence type="ECO:0000256" key="4">
    <source>
        <dbReference type="ARBA" id="ARBA00022692"/>
    </source>
</evidence>
<accession>A0ABW8DBK4</accession>
<gene>
    <name evidence="11 12" type="primary">kdpC</name>
    <name evidence="12" type="ORF">ACD661_13375</name>
</gene>
<evidence type="ECO:0000256" key="10">
    <source>
        <dbReference type="ARBA" id="ARBA00023136"/>
    </source>
</evidence>
<proteinExistence type="inferred from homology"/>
<comment type="subcellular location">
    <subcellularLocation>
        <location evidence="11">Cell membrane</location>
        <topology evidence="11">Single-pass membrane protein</topology>
    </subcellularLocation>
</comment>
<protein>
    <recommendedName>
        <fullName evidence="11">Potassium-transporting ATPase KdpC subunit</fullName>
    </recommendedName>
    <alternativeName>
        <fullName evidence="11">ATP phosphohydrolase [potassium-transporting] C chain</fullName>
    </alternativeName>
    <alternativeName>
        <fullName evidence="11">Potassium-binding and translocating subunit C</fullName>
    </alternativeName>
    <alternativeName>
        <fullName evidence="11">Potassium-translocating ATPase C chain</fullName>
    </alternativeName>
</protein>
<evidence type="ECO:0000256" key="2">
    <source>
        <dbReference type="ARBA" id="ARBA00022475"/>
    </source>
</evidence>
<organism evidence="12 13">
    <name type="scientific">Legionella lytica</name>
    <dbReference type="NCBI Taxonomy" id="96232"/>
    <lineage>
        <taxon>Bacteria</taxon>
        <taxon>Pseudomonadati</taxon>
        <taxon>Pseudomonadota</taxon>
        <taxon>Gammaproteobacteria</taxon>
        <taxon>Legionellales</taxon>
        <taxon>Legionellaceae</taxon>
        <taxon>Legionella</taxon>
    </lineage>
</organism>
<dbReference type="HAMAP" id="MF_00276">
    <property type="entry name" value="KdpC"/>
    <property type="match status" value="1"/>
</dbReference>
<reference evidence="12 13" key="1">
    <citation type="submission" date="2024-08" db="EMBL/GenBank/DDBJ databases">
        <title>Draft Genome Sequence of Legionella lytica strain DSB2004, Isolated From a Fire Sprinkler System.</title>
        <authorList>
            <person name="Everhart A.D."/>
            <person name="Kidane D.T."/>
            <person name="Farone A.L."/>
            <person name="Farone M.B."/>
        </authorList>
    </citation>
    <scope>NUCLEOTIDE SEQUENCE [LARGE SCALE GENOMIC DNA]</scope>
    <source>
        <strain evidence="12 13">DSB2004</strain>
    </source>
</reference>
<dbReference type="PIRSF" id="PIRSF001296">
    <property type="entry name" value="K_ATPase_KdpC"/>
    <property type="match status" value="1"/>
</dbReference>
<evidence type="ECO:0000256" key="3">
    <source>
        <dbReference type="ARBA" id="ARBA00022538"/>
    </source>
</evidence>
<comment type="similarity">
    <text evidence="11">Belongs to the KdpC family.</text>
</comment>
<dbReference type="EMBL" id="JBGORX010000007">
    <property type="protein sequence ID" value="MFJ1269552.1"/>
    <property type="molecule type" value="Genomic_DNA"/>
</dbReference>
<dbReference type="NCBIfam" id="TIGR00681">
    <property type="entry name" value="kdpC"/>
    <property type="match status" value="1"/>
</dbReference>